<gene>
    <name evidence="2" type="ORF">NTEN_LOCUS15195</name>
    <name evidence="3" type="ORF">NTEN_LOCUS15198</name>
</gene>
<evidence type="ECO:0000313" key="4">
    <source>
        <dbReference type="Proteomes" id="UP000479000"/>
    </source>
</evidence>
<feature type="compositionally biased region" description="Basic and acidic residues" evidence="1">
    <location>
        <begin position="50"/>
        <end position="62"/>
    </location>
</feature>
<feature type="region of interest" description="Disordered" evidence="1">
    <location>
        <begin position="39"/>
        <end position="101"/>
    </location>
</feature>
<keyword evidence="4" id="KW-1185">Reference proteome</keyword>
<dbReference type="EMBL" id="CADCXU010022813">
    <property type="protein sequence ID" value="CAB0010141.1"/>
    <property type="molecule type" value="Genomic_DNA"/>
</dbReference>
<organism evidence="3 4">
    <name type="scientific">Nesidiocoris tenuis</name>
    <dbReference type="NCBI Taxonomy" id="355587"/>
    <lineage>
        <taxon>Eukaryota</taxon>
        <taxon>Metazoa</taxon>
        <taxon>Ecdysozoa</taxon>
        <taxon>Arthropoda</taxon>
        <taxon>Hexapoda</taxon>
        <taxon>Insecta</taxon>
        <taxon>Pterygota</taxon>
        <taxon>Neoptera</taxon>
        <taxon>Paraneoptera</taxon>
        <taxon>Hemiptera</taxon>
        <taxon>Heteroptera</taxon>
        <taxon>Panheteroptera</taxon>
        <taxon>Cimicomorpha</taxon>
        <taxon>Miridae</taxon>
        <taxon>Dicyphina</taxon>
        <taxon>Nesidiocoris</taxon>
    </lineage>
</organism>
<evidence type="ECO:0000313" key="2">
    <source>
        <dbReference type="EMBL" id="CAB0010138.1"/>
    </source>
</evidence>
<evidence type="ECO:0000256" key="1">
    <source>
        <dbReference type="SAM" id="MobiDB-lite"/>
    </source>
</evidence>
<proteinExistence type="predicted"/>
<feature type="non-terminal residue" evidence="3">
    <location>
        <position position="1"/>
    </location>
</feature>
<protein>
    <submittedName>
        <fullName evidence="3">Uncharacterized protein</fullName>
    </submittedName>
</protein>
<dbReference type="EMBL" id="CADCXU010022812">
    <property type="protein sequence ID" value="CAB0010138.1"/>
    <property type="molecule type" value="Genomic_DNA"/>
</dbReference>
<accession>A0A6H5H3M6</accession>
<name>A0A6H5H3M6_9HEMI</name>
<sequence>NSSIRGGKYDTRMIKAIQTLGEIPVFNFFSYLLTARSRSGQKTLRSPGTRRGEPISMEKSREPIPSSCQFHLHRRPARPPSRIRCAPGVRDGSTDAARPKVMRSRRCGRVDVCMNLAG</sequence>
<reference evidence="3 4" key="1">
    <citation type="submission" date="2020-02" db="EMBL/GenBank/DDBJ databases">
        <authorList>
            <person name="Ferguson B K."/>
        </authorList>
    </citation>
    <scope>NUCLEOTIDE SEQUENCE [LARGE SCALE GENOMIC DNA]</scope>
</reference>
<dbReference type="Proteomes" id="UP000479000">
    <property type="component" value="Unassembled WGS sequence"/>
</dbReference>
<evidence type="ECO:0000313" key="3">
    <source>
        <dbReference type="EMBL" id="CAB0010141.1"/>
    </source>
</evidence>
<dbReference type="AlphaFoldDB" id="A0A6H5H3M6"/>